<feature type="compositionally biased region" description="Pro residues" evidence="1">
    <location>
        <begin position="184"/>
        <end position="201"/>
    </location>
</feature>
<keyword evidence="3" id="KW-1185">Reference proteome</keyword>
<name>A0A0D2PL25_HYPSF</name>
<sequence length="378" mass="40949">MVSQFSPITPESTQDNIPSFLPPSRARTPLKNFVSNSHDDVAPPDPVQTIGSLATATDVEEKQPSNRFAPDSPDEVTRPKLLVDVESTKNPTMAPYSRLEEGLPKREDLDLASASSFQFPQPSKLNQAAQRPPYRPMENRPPPIRPFMSQVAHQNAHSLDASALSLPQDYAPPSMARSRSATAPIPPPPGVDSDYPDPPSAIPENKRLAELNFAPSSRNTPGLKDVLKIPSLSSSHHMGMTDLLPPSPAALTGQRHFPSLSGFLPTTPNSVIHEEPSVLYDSDGSSHRTEQQNLSNSTSSLNYGPLSSPHPLNYPSLVGQKALADTELDHTLKSLASWLAAVEVGLNSVLDNVIEEETDMGFEKLTTDDLRPEPSTSL</sequence>
<dbReference type="STRING" id="945553.A0A0D2PL25"/>
<dbReference type="EMBL" id="KN817520">
    <property type="protein sequence ID" value="KJA29071.1"/>
    <property type="molecule type" value="Genomic_DNA"/>
</dbReference>
<feature type="region of interest" description="Disordered" evidence="1">
    <location>
        <begin position="166"/>
        <end position="203"/>
    </location>
</feature>
<evidence type="ECO:0000313" key="3">
    <source>
        <dbReference type="Proteomes" id="UP000054270"/>
    </source>
</evidence>
<feature type="compositionally biased region" description="Low complexity" evidence="1">
    <location>
        <begin position="293"/>
        <end position="302"/>
    </location>
</feature>
<evidence type="ECO:0000256" key="1">
    <source>
        <dbReference type="SAM" id="MobiDB-lite"/>
    </source>
</evidence>
<dbReference type="OrthoDB" id="2996338at2759"/>
<feature type="compositionally biased region" description="Basic and acidic residues" evidence="1">
    <location>
        <begin position="75"/>
        <end position="87"/>
    </location>
</feature>
<dbReference type="Proteomes" id="UP000054270">
    <property type="component" value="Unassembled WGS sequence"/>
</dbReference>
<feature type="compositionally biased region" description="Basic and acidic residues" evidence="1">
    <location>
        <begin position="98"/>
        <end position="109"/>
    </location>
</feature>
<accession>A0A0D2PL25</accession>
<evidence type="ECO:0000313" key="2">
    <source>
        <dbReference type="EMBL" id="KJA29071.1"/>
    </source>
</evidence>
<feature type="compositionally biased region" description="Polar residues" evidence="1">
    <location>
        <begin position="1"/>
        <end position="17"/>
    </location>
</feature>
<protein>
    <submittedName>
        <fullName evidence="2">Uncharacterized protein</fullName>
    </submittedName>
</protein>
<feature type="region of interest" description="Disordered" evidence="1">
    <location>
        <begin position="1"/>
        <end position="141"/>
    </location>
</feature>
<proteinExistence type="predicted"/>
<organism evidence="2 3">
    <name type="scientific">Hypholoma sublateritium (strain FD-334 SS-4)</name>
    <dbReference type="NCBI Taxonomy" id="945553"/>
    <lineage>
        <taxon>Eukaryota</taxon>
        <taxon>Fungi</taxon>
        <taxon>Dikarya</taxon>
        <taxon>Basidiomycota</taxon>
        <taxon>Agaricomycotina</taxon>
        <taxon>Agaricomycetes</taxon>
        <taxon>Agaricomycetidae</taxon>
        <taxon>Agaricales</taxon>
        <taxon>Agaricineae</taxon>
        <taxon>Strophariaceae</taxon>
        <taxon>Hypholoma</taxon>
    </lineage>
</organism>
<reference evidence="3" key="1">
    <citation type="submission" date="2014-04" db="EMBL/GenBank/DDBJ databases">
        <title>Evolutionary Origins and Diversification of the Mycorrhizal Mutualists.</title>
        <authorList>
            <consortium name="DOE Joint Genome Institute"/>
            <consortium name="Mycorrhizal Genomics Consortium"/>
            <person name="Kohler A."/>
            <person name="Kuo A."/>
            <person name="Nagy L.G."/>
            <person name="Floudas D."/>
            <person name="Copeland A."/>
            <person name="Barry K.W."/>
            <person name="Cichocki N."/>
            <person name="Veneault-Fourrey C."/>
            <person name="LaButti K."/>
            <person name="Lindquist E.A."/>
            <person name="Lipzen A."/>
            <person name="Lundell T."/>
            <person name="Morin E."/>
            <person name="Murat C."/>
            <person name="Riley R."/>
            <person name="Ohm R."/>
            <person name="Sun H."/>
            <person name="Tunlid A."/>
            <person name="Henrissat B."/>
            <person name="Grigoriev I.V."/>
            <person name="Hibbett D.S."/>
            <person name="Martin F."/>
        </authorList>
    </citation>
    <scope>NUCLEOTIDE SEQUENCE [LARGE SCALE GENOMIC DNA]</scope>
    <source>
        <strain evidence="3">FD-334 SS-4</strain>
    </source>
</reference>
<feature type="compositionally biased region" description="Polar residues" evidence="1">
    <location>
        <begin position="113"/>
        <end position="129"/>
    </location>
</feature>
<gene>
    <name evidence="2" type="ORF">HYPSUDRAFT_636352</name>
</gene>
<feature type="region of interest" description="Disordered" evidence="1">
    <location>
        <begin position="279"/>
        <end position="307"/>
    </location>
</feature>
<dbReference type="AlphaFoldDB" id="A0A0D2PL25"/>